<evidence type="ECO:0000313" key="8">
    <source>
        <dbReference type="EMBL" id="TDV42136.1"/>
    </source>
</evidence>
<feature type="region of interest" description="Disordered" evidence="5">
    <location>
        <begin position="29"/>
        <end position="80"/>
    </location>
</feature>
<evidence type="ECO:0000256" key="1">
    <source>
        <dbReference type="ARBA" id="ARBA00004613"/>
    </source>
</evidence>
<proteinExistence type="predicted"/>
<dbReference type="SMART" id="SM00306">
    <property type="entry name" value="HintN"/>
    <property type="match status" value="1"/>
</dbReference>
<evidence type="ECO:0000256" key="2">
    <source>
        <dbReference type="ARBA" id="ARBA00022525"/>
    </source>
</evidence>
<dbReference type="InterPro" id="IPR003284">
    <property type="entry name" value="Sal_SpvB"/>
</dbReference>
<organism evidence="8 9">
    <name type="scientific">Actinophytocola oryzae</name>
    <dbReference type="NCBI Taxonomy" id="502181"/>
    <lineage>
        <taxon>Bacteria</taxon>
        <taxon>Bacillati</taxon>
        <taxon>Actinomycetota</taxon>
        <taxon>Actinomycetes</taxon>
        <taxon>Pseudonocardiales</taxon>
        <taxon>Pseudonocardiaceae</taxon>
    </lineage>
</organism>
<dbReference type="NCBIfam" id="TIGR03696">
    <property type="entry name" value="Rhs_assc_core"/>
    <property type="match status" value="1"/>
</dbReference>
<dbReference type="EMBL" id="SOCP01000018">
    <property type="protein sequence ID" value="TDV42136.1"/>
    <property type="molecule type" value="Genomic_DNA"/>
</dbReference>
<dbReference type="CDD" id="cd00081">
    <property type="entry name" value="Hint"/>
    <property type="match status" value="1"/>
</dbReference>
<feature type="region of interest" description="Disordered" evidence="5">
    <location>
        <begin position="2038"/>
        <end position="2057"/>
    </location>
</feature>
<evidence type="ECO:0000256" key="4">
    <source>
        <dbReference type="ARBA" id="ARBA00023026"/>
    </source>
</evidence>
<feature type="signal peptide" evidence="6">
    <location>
        <begin position="1"/>
        <end position="29"/>
    </location>
</feature>
<protein>
    <submittedName>
        <fullName evidence="8">Intein/intein/RHS repeat-associated protein</fullName>
    </submittedName>
</protein>
<evidence type="ECO:0000259" key="7">
    <source>
        <dbReference type="SMART" id="SM00306"/>
    </source>
</evidence>
<evidence type="ECO:0000256" key="6">
    <source>
        <dbReference type="SAM" id="SignalP"/>
    </source>
</evidence>
<dbReference type="PANTHER" id="PTHR32305:SF17">
    <property type="entry name" value="TRNA NUCLEASE WAPA"/>
    <property type="match status" value="1"/>
</dbReference>
<keyword evidence="4" id="KW-0843">Virulence</keyword>
<keyword evidence="2" id="KW-0964">Secreted</keyword>
<comment type="subcellular location">
    <subcellularLocation>
        <location evidence="1">Secreted</location>
    </subcellularLocation>
</comment>
<sequence>MRVWRSSALFLSVSLIAPLIQGVAPPVAAAAGGPSGQLPTIPSEPVTKQNHENPGTGDETSPRALSGDQSGGTSLPGSSNYAATSLSPSAMWQVSGQTGEFMWSYPLPVPPAPGGLSPSLALSYSSGAVDGLTSATNNQASWIGDGWNLWPGFIERGYRSCADDLDGTGEKPADLCWHSDNAVLSLNGAGGQLVRDSNPNNTIEVWKAKDDDGSRIERLSAPGSADESWKITAVDGTQYFFGSTPAAKSMWTVPVFGDDTNEPCHKATFAESWCTQGYRWNLDKVIDRHGNMIRYFYETEINYYGRNRNTAVSEYVRNGWLDHIDYGLRADDTNIPASGQVTFAVTDRCVKESDCTLSRPANLPDVPLDLKCDGGSCADKWAPSFWTTKKLTTITTKSLVAGEYKPVDSWALRHELPDPGDGENPALWLKGITHTGHTATPAITLPEVTFDGVRKENRVHGVDGYAALVRFRMNAIVSETGGVTSIAYAEPDCAFGTAMPADAHQNTKRCFPVRWTPKMSPERTDYFHKYVVSQVSNHDGVAGTLADETTYEYLDGAAWHWDTSEFVKEDKKTWNEFRGFSRVRIRKGSADDGPRTMTEQRFYRGMDGDHQPTATRTATVTDSQGVAHTDSEWLHGFQLEQATFENEAPSDQPDPKRVVKTINEPFAHGPTAVRDTFQAYIVRPAASQVYTAVGDTDERVTRTETAYDTRWGLPTSASDLGDTDTDADDLCTTTTYRPNENAWLIDFPSRVETVSLRCGQAPSFPDDAVSDVLIAYDGQDPNAPPTTGNATAIRTAKERPATDPVYVVSGASTYDARGRTTATTDPLGNTATTAYTPAVAGPVTQIVTTTPGPTAGVAGFATTTTLGALRGQPTKVADANTRTTELAYDALGRSVEVWLPNRPRATFPTGNGSYKFSYLIRNNGPNAVTTAKLTPNDNYVSSTELYDGLLRPRQTQTPAPGGGRLLSDTRYDSHGRAVMTTQPYYNNAAVDTELWLPTDNVVPGMTVVEYDGADRPTVQAYLGNGAERWRTTTEYGGDRVTTTPPAGGTRTTVITDARGRTSELRQHGPDGDDVTIYEHTPVGELATVIDPGGNAWTYTYDLRGRKIEEIDPDRGRSTFTYDDAGQLRSTTDANGATLAYEYDNLGRKTVLHRDSVTGLRLADWTYDTVNFSKGQPATATRYVNGNAYKTGVLAYTPLYQPAKVEVEIPAVEGTELAGKYSSTLTYKADGSLASEGYATAGALPQEAASHSYNDVGLPTRTWGGYNGATVEYVLATDYTRYGEVQQLTLGQGTKRAWLSYYYQDDTRRLDHTVVDAEVSNPMQADFHYGYDDIGNITSIADTSASVTGDVQCFRYDHLRRLAEAWTPPSGCSTGPALGGVAPYWQTYGYDQTGNRVERVQHTTTGDTTSTYTYQGHQLDTVTSTTGGVTTLDEYNHDLTGNTTSRVLAGEDQTLEWDLEGHLAKVTENGQETTYIYTADGERLLRRDPQAVTLYLGNQEIRVDRVSRIKTGTRYYTHGGQTVAVRTQQGLNWLASDHNGTGEVSINSATQQVSRRRHLPFGEPRGTAPSIWPGERGFVGGTLDASTDLTHLGAREYDPTLGRFISVDPLMDLTDPQQMNGYTYSNNNPVTFSDPTGEKFFEGDNSGAIDSGACRDGKCGKPPLTPAQSAGQAQQDAEMQMNGPVYGKPLNKNALDALKQRGYKGSPLFSYRDALEFARQSPQAATTVCEAFADTQGTSRAGCNPDPWNWEGFLSGLETLAELAYQLTPIPDVIDCAHNDGGACLWLAVSVIPGGRVLRAADNMADAAKATRAGRHACSFSGDTEVLMADGSTKPIKHVQVGDQVQATDPETGETGARTVAAVWHHQDAVLELMVEDSATVTTTEDHPFWNATDHEWQQAQQLDPGDQLYTGHLRLLRVVGLDPATTHTTTAYNLTVPGIHAYYVLAGRTPVLVHNQDGASDFIISGDYEGRVDRFTFRGQAHFEVHVYYKGAEVGIYGSNGWIGKHGHSADMKLNDTVENRLKGIAIDEMRRAHTLGPNDNVKGDAWKRPHVGDAGC</sequence>
<dbReference type="InterPro" id="IPR036844">
    <property type="entry name" value="Hint_dom_sf"/>
</dbReference>
<comment type="caution">
    <text evidence="8">The sequence shown here is derived from an EMBL/GenBank/DDBJ whole genome shotgun (WGS) entry which is preliminary data.</text>
</comment>
<dbReference type="GO" id="GO:0005576">
    <property type="term" value="C:extracellular region"/>
    <property type="evidence" value="ECO:0007669"/>
    <property type="project" value="UniProtKB-SubCell"/>
</dbReference>
<dbReference type="Pfam" id="PF07591">
    <property type="entry name" value="PT-HINT"/>
    <property type="match status" value="1"/>
</dbReference>
<evidence type="ECO:0000313" key="9">
    <source>
        <dbReference type="Proteomes" id="UP000294927"/>
    </source>
</evidence>
<feature type="domain" description="Hint" evidence="7">
    <location>
        <begin position="1816"/>
        <end position="1912"/>
    </location>
</feature>
<dbReference type="PROSITE" id="PS50817">
    <property type="entry name" value="INTEIN_N_TER"/>
    <property type="match status" value="1"/>
</dbReference>
<keyword evidence="3" id="KW-0677">Repeat</keyword>
<dbReference type="Pfam" id="PF05593">
    <property type="entry name" value="RHS_repeat"/>
    <property type="match status" value="2"/>
</dbReference>
<dbReference type="GO" id="GO:0016539">
    <property type="term" value="P:intein-mediated protein splicing"/>
    <property type="evidence" value="ECO:0007669"/>
    <property type="project" value="InterPro"/>
</dbReference>
<dbReference type="PANTHER" id="PTHR32305">
    <property type="match status" value="1"/>
</dbReference>
<dbReference type="GO" id="GO:0005737">
    <property type="term" value="C:cytoplasm"/>
    <property type="evidence" value="ECO:0007669"/>
    <property type="project" value="InterPro"/>
</dbReference>
<evidence type="ECO:0000256" key="5">
    <source>
        <dbReference type="SAM" id="MobiDB-lite"/>
    </source>
</evidence>
<dbReference type="InterPro" id="IPR050708">
    <property type="entry name" value="T6SS_VgrG/RHS"/>
</dbReference>
<keyword evidence="6" id="KW-0732">Signal</keyword>
<name>A0A4R7V3S7_9PSEU</name>
<dbReference type="Pfam" id="PF03534">
    <property type="entry name" value="SpvB"/>
    <property type="match status" value="1"/>
</dbReference>
<dbReference type="OrthoDB" id="291011at2"/>
<dbReference type="InterPro" id="IPR031325">
    <property type="entry name" value="RHS_repeat"/>
</dbReference>
<dbReference type="Gene3D" id="2.180.10.10">
    <property type="entry name" value="RHS repeat-associated core"/>
    <property type="match status" value="2"/>
</dbReference>
<feature type="chain" id="PRO_5038786611" evidence="6">
    <location>
        <begin position="30"/>
        <end position="2057"/>
    </location>
</feature>
<accession>A0A4R7V3S7</accession>
<feature type="compositionally biased region" description="Basic and acidic residues" evidence="5">
    <location>
        <begin position="2042"/>
        <end position="2057"/>
    </location>
</feature>
<dbReference type="SUPFAM" id="SSF51294">
    <property type="entry name" value="Hedgehog/intein (Hint) domain"/>
    <property type="match status" value="1"/>
</dbReference>
<dbReference type="InterPro" id="IPR006530">
    <property type="entry name" value="YD"/>
</dbReference>
<dbReference type="Pfam" id="PF25023">
    <property type="entry name" value="TEN_YD-shell"/>
    <property type="match status" value="1"/>
</dbReference>
<dbReference type="InterPro" id="IPR003587">
    <property type="entry name" value="Hint_dom_N"/>
</dbReference>
<feature type="compositionally biased region" description="Polar residues" evidence="5">
    <location>
        <begin position="67"/>
        <end position="80"/>
    </location>
</feature>
<dbReference type="Proteomes" id="UP000294927">
    <property type="component" value="Unassembled WGS sequence"/>
</dbReference>
<dbReference type="InterPro" id="IPR006141">
    <property type="entry name" value="Intein_N"/>
</dbReference>
<keyword evidence="9" id="KW-1185">Reference proteome</keyword>
<dbReference type="InterPro" id="IPR022385">
    <property type="entry name" value="Rhs_assc_core"/>
</dbReference>
<gene>
    <name evidence="8" type="ORF">CLV71_1182</name>
</gene>
<dbReference type="InterPro" id="IPR056823">
    <property type="entry name" value="TEN-like_YD-shell"/>
</dbReference>
<dbReference type="NCBIfam" id="TIGR01643">
    <property type="entry name" value="YD_repeat_2x"/>
    <property type="match status" value="3"/>
</dbReference>
<evidence type="ECO:0000256" key="3">
    <source>
        <dbReference type="ARBA" id="ARBA00022737"/>
    </source>
</evidence>
<dbReference type="Gene3D" id="2.170.16.10">
    <property type="entry name" value="Hedgehog/Intein (Hint) domain"/>
    <property type="match status" value="1"/>
</dbReference>
<reference evidence="8 9" key="1">
    <citation type="submission" date="2019-03" db="EMBL/GenBank/DDBJ databases">
        <title>Genomic Encyclopedia of Archaeal and Bacterial Type Strains, Phase II (KMG-II): from individual species to whole genera.</title>
        <authorList>
            <person name="Goeker M."/>
        </authorList>
    </citation>
    <scope>NUCLEOTIDE SEQUENCE [LARGE SCALE GENOMIC DNA]</scope>
    <source>
        <strain evidence="8 9">DSM 45499</strain>
    </source>
</reference>